<keyword evidence="2" id="KW-0238">DNA-binding</keyword>
<reference evidence="5 6" key="1">
    <citation type="submission" date="2019-04" db="EMBL/GenBank/DDBJ databases">
        <authorList>
            <person name="Van Vliet M D."/>
        </authorList>
    </citation>
    <scope>NUCLEOTIDE SEQUENCE [LARGE SCALE GENOMIC DNA]</scope>
    <source>
        <strain evidence="5 6">F21</strain>
    </source>
</reference>
<evidence type="ECO:0000313" key="6">
    <source>
        <dbReference type="Proteomes" id="UP000346198"/>
    </source>
</evidence>
<dbReference type="PROSITE" id="PS00894">
    <property type="entry name" value="HTH_DEOR_1"/>
    <property type="match status" value="1"/>
</dbReference>
<dbReference type="InterPro" id="IPR036390">
    <property type="entry name" value="WH_DNA-bd_sf"/>
</dbReference>
<dbReference type="RefSeq" id="WP_136065057.1">
    <property type="nucleotide sequence ID" value="NZ_CAAHFH010000003.1"/>
</dbReference>
<dbReference type="InterPro" id="IPR018356">
    <property type="entry name" value="Tscrpt_reg_HTH_DeoR_CS"/>
</dbReference>
<dbReference type="Gene3D" id="3.40.50.1360">
    <property type="match status" value="1"/>
</dbReference>
<dbReference type="Pfam" id="PF00455">
    <property type="entry name" value="DeoRC"/>
    <property type="match status" value="1"/>
</dbReference>
<proteinExistence type="predicted"/>
<evidence type="ECO:0000256" key="3">
    <source>
        <dbReference type="ARBA" id="ARBA00023163"/>
    </source>
</evidence>
<dbReference type="PANTHER" id="PTHR30363:SF44">
    <property type="entry name" value="AGA OPERON TRANSCRIPTIONAL REPRESSOR-RELATED"/>
    <property type="match status" value="1"/>
</dbReference>
<dbReference type="Gene3D" id="1.10.10.10">
    <property type="entry name" value="Winged helix-like DNA-binding domain superfamily/Winged helix DNA-binding domain"/>
    <property type="match status" value="1"/>
</dbReference>
<evidence type="ECO:0000256" key="2">
    <source>
        <dbReference type="ARBA" id="ARBA00023125"/>
    </source>
</evidence>
<dbReference type="Proteomes" id="UP000346198">
    <property type="component" value="Unassembled WGS sequence"/>
</dbReference>
<dbReference type="SUPFAM" id="SSF100950">
    <property type="entry name" value="NagB/RpiA/CoA transferase-like"/>
    <property type="match status" value="1"/>
</dbReference>
<accession>A0A6C2USC2</accession>
<gene>
    <name evidence="5" type="primary">glcR</name>
    <name evidence="5" type="ORF">SCARR_05128</name>
</gene>
<dbReference type="PANTHER" id="PTHR30363">
    <property type="entry name" value="HTH-TYPE TRANSCRIPTIONAL REGULATOR SRLR-RELATED"/>
    <property type="match status" value="1"/>
</dbReference>
<dbReference type="InterPro" id="IPR036388">
    <property type="entry name" value="WH-like_DNA-bd_sf"/>
</dbReference>
<dbReference type="SUPFAM" id="SSF46785">
    <property type="entry name" value="Winged helix' DNA-binding domain"/>
    <property type="match status" value="1"/>
</dbReference>
<evidence type="ECO:0000259" key="4">
    <source>
        <dbReference type="PROSITE" id="PS51000"/>
    </source>
</evidence>
<dbReference type="AlphaFoldDB" id="A0A6C2USC2"/>
<feature type="domain" description="HTH deoR-type" evidence="4">
    <location>
        <begin position="5"/>
        <end position="60"/>
    </location>
</feature>
<keyword evidence="6" id="KW-1185">Reference proteome</keyword>
<dbReference type="EMBL" id="CAAHFH010000003">
    <property type="protein sequence ID" value="VGO23029.1"/>
    <property type="molecule type" value="Genomic_DNA"/>
</dbReference>
<sequence>MSNNFSERKAIILELLMEESSVSVSELAKRLKVTVVTARADLVALEEEGLLVRTHGGAVPARHPKIMERSQANKEIKGAVAKVAASMIKDGDTVIITAGTTTALIAKYLLGKRDVHIVTNNTLLLTYARANPQLRVTLIGGEFRPSEEGVVGPMALTAIDQFHVSTAFIGIDGASIKQGFTANSVESADLVRKMAEQADQVIAISDSKKFGKPGFARILPFDGVDALVTDNQLTKEFETELTGANVRIVKS</sequence>
<dbReference type="InterPro" id="IPR001034">
    <property type="entry name" value="DeoR_HTH"/>
</dbReference>
<dbReference type="PROSITE" id="PS51000">
    <property type="entry name" value="HTH_DEOR_2"/>
    <property type="match status" value="1"/>
</dbReference>
<dbReference type="SMART" id="SM00420">
    <property type="entry name" value="HTH_DEOR"/>
    <property type="match status" value="1"/>
</dbReference>
<dbReference type="InterPro" id="IPR014036">
    <property type="entry name" value="DeoR-like_C"/>
</dbReference>
<dbReference type="SMART" id="SM01134">
    <property type="entry name" value="DeoRC"/>
    <property type="match status" value="1"/>
</dbReference>
<name>A0A6C2USC2_9BACT</name>
<organism evidence="5 6">
    <name type="scientific">Pontiella sulfatireligans</name>
    <dbReference type="NCBI Taxonomy" id="2750658"/>
    <lineage>
        <taxon>Bacteria</taxon>
        <taxon>Pseudomonadati</taxon>
        <taxon>Kiritimatiellota</taxon>
        <taxon>Kiritimatiellia</taxon>
        <taxon>Kiritimatiellales</taxon>
        <taxon>Pontiellaceae</taxon>
        <taxon>Pontiella</taxon>
    </lineage>
</organism>
<keyword evidence="1" id="KW-0805">Transcription regulation</keyword>
<dbReference type="Pfam" id="PF08220">
    <property type="entry name" value="HTH_DeoR"/>
    <property type="match status" value="1"/>
</dbReference>
<dbReference type="GO" id="GO:0003677">
    <property type="term" value="F:DNA binding"/>
    <property type="evidence" value="ECO:0007669"/>
    <property type="project" value="UniProtKB-KW"/>
</dbReference>
<dbReference type="InterPro" id="IPR050313">
    <property type="entry name" value="Carb_Metab_HTH_regulators"/>
</dbReference>
<dbReference type="GO" id="GO:0003700">
    <property type="term" value="F:DNA-binding transcription factor activity"/>
    <property type="evidence" value="ECO:0007669"/>
    <property type="project" value="InterPro"/>
</dbReference>
<keyword evidence="3" id="KW-0804">Transcription</keyword>
<evidence type="ECO:0000313" key="5">
    <source>
        <dbReference type="EMBL" id="VGO23029.1"/>
    </source>
</evidence>
<evidence type="ECO:0000256" key="1">
    <source>
        <dbReference type="ARBA" id="ARBA00023015"/>
    </source>
</evidence>
<protein>
    <submittedName>
        <fullName evidence="5">HTH-type transcriptional repressor GlcR</fullName>
    </submittedName>
</protein>
<dbReference type="InterPro" id="IPR037171">
    <property type="entry name" value="NagB/RpiA_transferase-like"/>
</dbReference>
<dbReference type="PRINTS" id="PR00037">
    <property type="entry name" value="HTHLACR"/>
</dbReference>